<dbReference type="GeneID" id="28843987"/>
<keyword evidence="1" id="KW-0472">Membrane</keyword>
<feature type="transmembrane region" description="Helical" evidence="1">
    <location>
        <begin position="12"/>
        <end position="31"/>
    </location>
</feature>
<protein>
    <submittedName>
        <fullName evidence="2">Uncharacterized protein</fullName>
    </submittedName>
</protein>
<keyword evidence="3" id="KW-1185">Reference proteome</keyword>
<dbReference type="PANTHER" id="PTHR12224:SF0">
    <property type="entry name" value="BETA-1,4-MANNOSYL-GLYCOPROTEIN 4-BETA-N-ACETYLGLUCOSAMINYLTRANSFERASE"/>
    <property type="match status" value="1"/>
</dbReference>
<dbReference type="GO" id="GO:0016020">
    <property type="term" value="C:membrane"/>
    <property type="evidence" value="ECO:0007669"/>
    <property type="project" value="InterPro"/>
</dbReference>
<dbReference type="GO" id="GO:0003830">
    <property type="term" value="F:beta-1,4-mannosylglycoprotein 4-beta-N-acetylglucosaminyltransferase activity"/>
    <property type="evidence" value="ECO:0007669"/>
    <property type="project" value="InterPro"/>
</dbReference>
<dbReference type="GO" id="GO:0006044">
    <property type="term" value="P:N-acetylglucosamine metabolic process"/>
    <property type="evidence" value="ECO:0007669"/>
    <property type="project" value="TreeGrafter"/>
</dbReference>
<dbReference type="EMBL" id="KV460296">
    <property type="protein sequence ID" value="OBT91375.2"/>
    <property type="molecule type" value="Genomic_DNA"/>
</dbReference>
<keyword evidence="1" id="KW-0812">Transmembrane</keyword>
<reference evidence="3" key="2">
    <citation type="journal article" date="2018" name="Nat. Commun.">
        <title>Extreme sensitivity to ultraviolet light in the fungal pathogen causing white-nose syndrome of bats.</title>
        <authorList>
            <person name="Palmer J.M."/>
            <person name="Drees K.P."/>
            <person name="Foster J.T."/>
            <person name="Lindner D.L."/>
        </authorList>
    </citation>
    <scope>NUCLEOTIDE SEQUENCE [LARGE SCALE GENOMIC DNA]</scope>
    <source>
        <strain evidence="3">UAMH 10579</strain>
    </source>
</reference>
<proteinExistence type="predicted"/>
<evidence type="ECO:0000256" key="1">
    <source>
        <dbReference type="SAM" id="Phobius"/>
    </source>
</evidence>
<dbReference type="STRING" id="342668.A0A1B8G6B3"/>
<keyword evidence="1" id="KW-1133">Transmembrane helix</keyword>
<dbReference type="InterPro" id="IPR006813">
    <property type="entry name" value="Glyco_trans_17"/>
</dbReference>
<evidence type="ECO:0000313" key="2">
    <source>
        <dbReference type="EMBL" id="OBT91375.2"/>
    </source>
</evidence>
<dbReference type="Pfam" id="PF04724">
    <property type="entry name" value="Glyco_transf_17"/>
    <property type="match status" value="2"/>
</dbReference>
<accession>A0A1B8G6B3</accession>
<gene>
    <name evidence="2" type="ORF">VE01_10601</name>
</gene>
<name>A0A1B8G6B3_9PEZI</name>
<dbReference type="RefSeq" id="XP_018125108.2">
    <property type="nucleotide sequence ID" value="XM_018279995.2"/>
</dbReference>
<sequence length="314" mass="36114">MISIMPTRRLTRFIALAALVLVTIAVFYSPLTPRRHQIPASHSTWQSELGPVDNKATSYVAEATPAELCAPYHWEPHTPKGGKRKIYDLFLINDELNWLEIRLNTLSKQVDYFVVVESPKTFTGLDKPLHLQENWDRFAPFHSQIIHHVLESDLNSTVAWDHEDLQRNAMFDQTTLSPSNLRSGRGGNPLTRIGESADLWNAAWHCSSCFSHISTLLNKLASFSHAEYNQEKYRAKAGILRRVRNGLDLFDRYWQTYDRVERNVDVPMYVMNNVTRFAYLLDRDPPNANFEDVSELDLSVQEIGEAQKKKGSKR</sequence>
<dbReference type="AlphaFoldDB" id="A0A1B8G6B3"/>
<organism evidence="2 3">
    <name type="scientific">Pseudogymnoascus verrucosus</name>
    <dbReference type="NCBI Taxonomy" id="342668"/>
    <lineage>
        <taxon>Eukaryota</taxon>
        <taxon>Fungi</taxon>
        <taxon>Dikarya</taxon>
        <taxon>Ascomycota</taxon>
        <taxon>Pezizomycotina</taxon>
        <taxon>Leotiomycetes</taxon>
        <taxon>Thelebolales</taxon>
        <taxon>Thelebolaceae</taxon>
        <taxon>Pseudogymnoascus</taxon>
    </lineage>
</organism>
<dbReference type="Proteomes" id="UP000091956">
    <property type="component" value="Unassembled WGS sequence"/>
</dbReference>
<evidence type="ECO:0000313" key="3">
    <source>
        <dbReference type="Proteomes" id="UP000091956"/>
    </source>
</evidence>
<dbReference type="PANTHER" id="PTHR12224">
    <property type="entry name" value="BETA-1,4-MANNOSYL-GLYCOPROTEIN BETA-1,4-N-ACETYLGLUCOSAMINYL-TRANSFERASE"/>
    <property type="match status" value="1"/>
</dbReference>
<reference evidence="2 3" key="1">
    <citation type="submission" date="2016-03" db="EMBL/GenBank/DDBJ databases">
        <title>Comparative genomics of Pseudogymnoascus destructans, the fungus causing white-nose syndrome of bats.</title>
        <authorList>
            <person name="Palmer J.M."/>
            <person name="Drees K.P."/>
            <person name="Foster J.T."/>
            <person name="Lindner D.L."/>
        </authorList>
    </citation>
    <scope>NUCLEOTIDE SEQUENCE [LARGE SCALE GENOMIC DNA]</scope>
    <source>
        <strain evidence="2 3">UAMH 10579</strain>
    </source>
</reference>